<accession>A0A2J7PFX5</accession>
<reference evidence="1 2" key="1">
    <citation type="submission" date="2017-12" db="EMBL/GenBank/DDBJ databases">
        <title>Hemimetabolous genomes reveal molecular basis of termite eusociality.</title>
        <authorList>
            <person name="Harrison M.C."/>
            <person name="Jongepier E."/>
            <person name="Robertson H.M."/>
            <person name="Arning N."/>
            <person name="Bitard-Feildel T."/>
            <person name="Chao H."/>
            <person name="Childers C.P."/>
            <person name="Dinh H."/>
            <person name="Doddapaneni H."/>
            <person name="Dugan S."/>
            <person name="Gowin J."/>
            <person name="Greiner C."/>
            <person name="Han Y."/>
            <person name="Hu H."/>
            <person name="Hughes D.S.T."/>
            <person name="Huylmans A.-K."/>
            <person name="Kemena C."/>
            <person name="Kremer L.P.M."/>
            <person name="Lee S.L."/>
            <person name="Lopez-Ezquerra A."/>
            <person name="Mallet L."/>
            <person name="Monroy-Kuhn J.M."/>
            <person name="Moser A."/>
            <person name="Murali S.C."/>
            <person name="Muzny D.M."/>
            <person name="Otani S."/>
            <person name="Piulachs M.-D."/>
            <person name="Poelchau M."/>
            <person name="Qu J."/>
            <person name="Schaub F."/>
            <person name="Wada-Katsumata A."/>
            <person name="Worley K.C."/>
            <person name="Xie Q."/>
            <person name="Ylla G."/>
            <person name="Poulsen M."/>
            <person name="Gibbs R.A."/>
            <person name="Schal C."/>
            <person name="Richards S."/>
            <person name="Belles X."/>
            <person name="Korb J."/>
            <person name="Bornberg-Bauer E."/>
        </authorList>
    </citation>
    <scope>NUCLEOTIDE SEQUENCE [LARGE SCALE GENOMIC DNA]</scope>
    <source>
        <tissue evidence="1">Whole body</tissue>
    </source>
</reference>
<dbReference type="Proteomes" id="UP000235965">
    <property type="component" value="Unassembled WGS sequence"/>
</dbReference>
<evidence type="ECO:0000313" key="1">
    <source>
        <dbReference type="EMBL" id="PNF15236.1"/>
    </source>
</evidence>
<keyword evidence="2" id="KW-1185">Reference proteome</keyword>
<dbReference type="AlphaFoldDB" id="A0A2J7PFX5"/>
<proteinExistence type="predicted"/>
<dbReference type="InParanoid" id="A0A2J7PFX5"/>
<dbReference type="EMBL" id="NEVH01025637">
    <property type="protein sequence ID" value="PNF15236.1"/>
    <property type="molecule type" value="Genomic_DNA"/>
</dbReference>
<evidence type="ECO:0000313" key="2">
    <source>
        <dbReference type="Proteomes" id="UP000235965"/>
    </source>
</evidence>
<organism evidence="1 2">
    <name type="scientific">Cryptotermes secundus</name>
    <dbReference type="NCBI Taxonomy" id="105785"/>
    <lineage>
        <taxon>Eukaryota</taxon>
        <taxon>Metazoa</taxon>
        <taxon>Ecdysozoa</taxon>
        <taxon>Arthropoda</taxon>
        <taxon>Hexapoda</taxon>
        <taxon>Insecta</taxon>
        <taxon>Pterygota</taxon>
        <taxon>Neoptera</taxon>
        <taxon>Polyneoptera</taxon>
        <taxon>Dictyoptera</taxon>
        <taxon>Blattodea</taxon>
        <taxon>Blattoidea</taxon>
        <taxon>Termitoidae</taxon>
        <taxon>Kalotermitidae</taxon>
        <taxon>Cryptotermitinae</taxon>
        <taxon>Cryptotermes</taxon>
    </lineage>
</organism>
<name>A0A2J7PFX5_9NEOP</name>
<gene>
    <name evidence="1" type="ORF">B7P43_G13031</name>
</gene>
<sequence>MPPFYLSLLFLVVLIFFFRGFYLVKPVVLHTSCIVTLNINNISLIINLASRHEDVWEARGMAPPDGAEGTASSPFRFSPRERTPCTHCIGWVKQKSIWTL</sequence>
<protein>
    <submittedName>
        <fullName evidence="1">Uncharacterized protein</fullName>
    </submittedName>
</protein>
<comment type="caution">
    <text evidence="1">The sequence shown here is derived from an EMBL/GenBank/DDBJ whole genome shotgun (WGS) entry which is preliminary data.</text>
</comment>